<name>A0ABS4TWZ3_9PSEU</name>
<proteinExistence type="predicted"/>
<evidence type="ECO:0000313" key="2">
    <source>
        <dbReference type="Proteomes" id="UP001519332"/>
    </source>
</evidence>
<dbReference type="Proteomes" id="UP001519332">
    <property type="component" value="Unassembled WGS sequence"/>
</dbReference>
<evidence type="ECO:0000313" key="1">
    <source>
        <dbReference type="EMBL" id="MBP2328917.1"/>
    </source>
</evidence>
<organism evidence="1 2">
    <name type="scientific">Kibdelosporangium banguiense</name>
    <dbReference type="NCBI Taxonomy" id="1365924"/>
    <lineage>
        <taxon>Bacteria</taxon>
        <taxon>Bacillati</taxon>
        <taxon>Actinomycetota</taxon>
        <taxon>Actinomycetes</taxon>
        <taxon>Pseudonocardiales</taxon>
        <taxon>Pseudonocardiaceae</taxon>
        <taxon>Kibdelosporangium</taxon>
    </lineage>
</organism>
<sequence length="72" mass="7622">MIAVLAGPLLALAGLFADIWQRFPDIFPDKPDGHLAFGILTALCVVGAESECWPATSSKPSHLLGLACTCWP</sequence>
<dbReference type="EMBL" id="JAGINW010000001">
    <property type="protein sequence ID" value="MBP2328917.1"/>
    <property type="molecule type" value="Genomic_DNA"/>
</dbReference>
<accession>A0ABS4TWZ3</accession>
<comment type="caution">
    <text evidence="1">The sequence shown here is derived from an EMBL/GenBank/DDBJ whole genome shotgun (WGS) entry which is preliminary data.</text>
</comment>
<keyword evidence="2" id="KW-1185">Reference proteome</keyword>
<protein>
    <submittedName>
        <fullName evidence="1">Uncharacterized protein</fullName>
    </submittedName>
</protein>
<gene>
    <name evidence="1" type="ORF">JOF56_009302</name>
</gene>
<reference evidence="1 2" key="1">
    <citation type="submission" date="2021-03" db="EMBL/GenBank/DDBJ databases">
        <title>Sequencing the genomes of 1000 actinobacteria strains.</title>
        <authorList>
            <person name="Klenk H.-P."/>
        </authorList>
    </citation>
    <scope>NUCLEOTIDE SEQUENCE [LARGE SCALE GENOMIC DNA]</scope>
    <source>
        <strain evidence="1 2">DSM 46670</strain>
    </source>
</reference>
<dbReference type="RefSeq" id="WP_209645811.1">
    <property type="nucleotide sequence ID" value="NZ_JAGINW010000001.1"/>
</dbReference>